<comment type="cofactor">
    <cofactor evidence="1">
        <name>pyridoxal 5'-phosphate</name>
        <dbReference type="ChEBI" id="CHEBI:597326"/>
    </cofactor>
</comment>
<dbReference type="InterPro" id="IPR015424">
    <property type="entry name" value="PyrdxlP-dep_Trfase"/>
</dbReference>
<name>A0A6P4ZKJ9_BRABE</name>
<dbReference type="GO" id="GO:0005829">
    <property type="term" value="C:cytosol"/>
    <property type="evidence" value="ECO:0007669"/>
    <property type="project" value="TreeGrafter"/>
</dbReference>
<gene>
    <name evidence="7" type="primary">LOC109475448</name>
</gene>
<dbReference type="PANTHER" id="PTHR11879:SF55">
    <property type="entry name" value="GLUTAMATE OXALOACETATE TRANSAMINASE 1, ISOFORM B"/>
    <property type="match status" value="1"/>
</dbReference>
<protein>
    <submittedName>
        <fullName evidence="7">Aspartate aminotransferase 1-like</fullName>
    </submittedName>
</protein>
<dbReference type="InterPro" id="IPR015421">
    <property type="entry name" value="PyrdxlP-dep_Trfase_major"/>
</dbReference>
<evidence type="ECO:0000256" key="4">
    <source>
        <dbReference type="ARBA" id="ARBA00022679"/>
    </source>
</evidence>
<proteinExistence type="predicted"/>
<keyword evidence="3" id="KW-0032">Aminotransferase</keyword>
<dbReference type="SUPFAM" id="SSF53383">
    <property type="entry name" value="PLP-dependent transferases"/>
    <property type="match status" value="1"/>
</dbReference>
<dbReference type="KEGG" id="bbel:109475448"/>
<dbReference type="GO" id="GO:0006532">
    <property type="term" value="P:aspartate biosynthetic process"/>
    <property type="evidence" value="ECO:0007669"/>
    <property type="project" value="TreeGrafter"/>
</dbReference>
<sequence>MGNNCSKDAVKIREVRPLVVTTSRFQCLPPVPKFPVRIRKSTFWIPEVVEDVLREISSDEAVNHEYIPVPGLPEFTSAATRMVFGDNCSAVRDNKIGCFQTIGETGAVRLGADFLHRQLRMNTVMLPRTSAVVNADTLSDALITTGALQKLVDTIEVRKLFPLVLAGGLGLVSGSVERDAGVIRSLAAGGVEMFVAVSLSRQFGLG</sequence>
<keyword evidence="6" id="KW-1185">Reference proteome</keyword>
<dbReference type="OrthoDB" id="6752799at2759"/>
<reference evidence="7" key="1">
    <citation type="submission" date="2025-08" db="UniProtKB">
        <authorList>
            <consortium name="RefSeq"/>
        </authorList>
    </citation>
    <scope>IDENTIFICATION</scope>
    <source>
        <tissue evidence="7">Gonad</tissue>
    </source>
</reference>
<dbReference type="InterPro" id="IPR000796">
    <property type="entry name" value="Asp_trans"/>
</dbReference>
<feature type="non-terminal residue" evidence="7">
    <location>
        <position position="206"/>
    </location>
</feature>
<organism evidence="6 7">
    <name type="scientific">Branchiostoma belcheri</name>
    <name type="common">Amphioxus</name>
    <dbReference type="NCBI Taxonomy" id="7741"/>
    <lineage>
        <taxon>Eukaryota</taxon>
        <taxon>Metazoa</taxon>
        <taxon>Chordata</taxon>
        <taxon>Cephalochordata</taxon>
        <taxon>Leptocardii</taxon>
        <taxon>Amphioxiformes</taxon>
        <taxon>Branchiostomatidae</taxon>
        <taxon>Branchiostoma</taxon>
    </lineage>
</organism>
<dbReference type="Proteomes" id="UP000515135">
    <property type="component" value="Unplaced"/>
</dbReference>
<accession>A0A6P4ZKJ9</accession>
<evidence type="ECO:0000256" key="2">
    <source>
        <dbReference type="ARBA" id="ARBA00011738"/>
    </source>
</evidence>
<comment type="subunit">
    <text evidence="2">Homodimer.</text>
</comment>
<dbReference type="PANTHER" id="PTHR11879">
    <property type="entry name" value="ASPARTATE AMINOTRANSFERASE"/>
    <property type="match status" value="1"/>
</dbReference>
<dbReference type="GO" id="GO:0004069">
    <property type="term" value="F:L-aspartate:2-oxoglutarate aminotransferase activity"/>
    <property type="evidence" value="ECO:0007669"/>
    <property type="project" value="TreeGrafter"/>
</dbReference>
<evidence type="ECO:0000256" key="1">
    <source>
        <dbReference type="ARBA" id="ARBA00001933"/>
    </source>
</evidence>
<dbReference type="RefSeq" id="XP_019631607.1">
    <property type="nucleotide sequence ID" value="XM_019776048.1"/>
</dbReference>
<evidence type="ECO:0000256" key="3">
    <source>
        <dbReference type="ARBA" id="ARBA00022576"/>
    </source>
</evidence>
<dbReference type="GeneID" id="109475448"/>
<dbReference type="AlphaFoldDB" id="A0A6P4ZKJ9"/>
<evidence type="ECO:0000313" key="6">
    <source>
        <dbReference type="Proteomes" id="UP000515135"/>
    </source>
</evidence>
<dbReference type="Gene3D" id="3.40.640.10">
    <property type="entry name" value="Type I PLP-dependent aspartate aminotransferase-like (Major domain)"/>
    <property type="match status" value="1"/>
</dbReference>
<keyword evidence="4" id="KW-0808">Transferase</keyword>
<keyword evidence="5" id="KW-0663">Pyridoxal phosphate</keyword>
<evidence type="ECO:0000313" key="7">
    <source>
        <dbReference type="RefSeq" id="XP_019631607.1"/>
    </source>
</evidence>
<evidence type="ECO:0000256" key="5">
    <source>
        <dbReference type="ARBA" id="ARBA00022898"/>
    </source>
</evidence>